<feature type="domain" description="HTH luxR-type" evidence="4">
    <location>
        <begin position="292"/>
        <end position="357"/>
    </location>
</feature>
<dbReference type="PROSITE" id="PS50043">
    <property type="entry name" value="HTH_LUXR_2"/>
    <property type="match status" value="1"/>
</dbReference>
<evidence type="ECO:0000256" key="2">
    <source>
        <dbReference type="ARBA" id="ARBA00023125"/>
    </source>
</evidence>
<keyword evidence="2" id="KW-0238">DNA-binding</keyword>
<dbReference type="Proteomes" id="UP001589798">
    <property type="component" value="Unassembled WGS sequence"/>
</dbReference>
<reference evidence="5 6" key="1">
    <citation type="submission" date="2024-09" db="EMBL/GenBank/DDBJ databases">
        <authorList>
            <person name="Sun Q."/>
            <person name="Mori K."/>
        </authorList>
    </citation>
    <scope>NUCLEOTIDE SEQUENCE [LARGE SCALE GENOMIC DNA]</scope>
    <source>
        <strain evidence="5 6">CCM 7706</strain>
    </source>
</reference>
<keyword evidence="1" id="KW-0805">Transcription regulation</keyword>
<evidence type="ECO:0000259" key="4">
    <source>
        <dbReference type="PROSITE" id="PS50043"/>
    </source>
</evidence>
<dbReference type="Pfam" id="PF00196">
    <property type="entry name" value="GerE"/>
    <property type="match status" value="1"/>
</dbReference>
<evidence type="ECO:0000313" key="6">
    <source>
        <dbReference type="Proteomes" id="UP001589798"/>
    </source>
</evidence>
<dbReference type="Gene3D" id="1.10.10.10">
    <property type="entry name" value="Winged helix-like DNA-binding domain superfamily/Winged helix DNA-binding domain"/>
    <property type="match status" value="1"/>
</dbReference>
<comment type="caution">
    <text evidence="5">The sequence shown here is derived from an EMBL/GenBank/DDBJ whole genome shotgun (WGS) entry which is preliminary data.</text>
</comment>
<accession>A0ABV6D165</accession>
<dbReference type="InterPro" id="IPR036388">
    <property type="entry name" value="WH-like_DNA-bd_sf"/>
</dbReference>
<dbReference type="EMBL" id="JBHLWK010000027">
    <property type="protein sequence ID" value="MFC0206390.1"/>
    <property type="molecule type" value="Genomic_DNA"/>
</dbReference>
<name>A0ABV6D165_9SPHN</name>
<dbReference type="RefSeq" id="WP_379489010.1">
    <property type="nucleotide sequence ID" value="NZ_JBHLWK010000027.1"/>
</dbReference>
<dbReference type="InterPro" id="IPR016032">
    <property type="entry name" value="Sig_transdc_resp-reg_C-effctor"/>
</dbReference>
<sequence>MRDEELGALFARAPFEQGGWDVALKALASATGSSRAQLIALGEGHTLFNWVTDVDEGYVEDFLEIGGHRPDVNYRVAAARGPFELAWEQHYDAICSAGPNEAYMEHVRRWDAQHGVQTALADEPRAFFGLAALHSASDGRTTEAQRATFGRVAPQVLAAIRTQRAIEHKGTELLLGSLDSLRTAAVLLDGTGRVRSVTPAAEGLLAPETLQVRRGMLHATRPDLDRRLQVAVGLALASRRAMPTELWLQSPQGPLLLEICALPRHEWNFGFAPSAIVTLKAPLGTAGDQGPRISAALELTRAEGEIVALLAQGHSRQEIARMRGVSAQTVASQLRTVFQKAGVNREAELVSIARGVIEMAAR</sequence>
<dbReference type="PANTHER" id="PTHR44688:SF16">
    <property type="entry name" value="DNA-BINDING TRANSCRIPTIONAL ACTIVATOR DEVR_DOSR"/>
    <property type="match status" value="1"/>
</dbReference>
<keyword evidence="6" id="KW-1185">Reference proteome</keyword>
<dbReference type="PANTHER" id="PTHR44688">
    <property type="entry name" value="DNA-BINDING TRANSCRIPTIONAL ACTIVATOR DEVR_DOSR"/>
    <property type="match status" value="1"/>
</dbReference>
<keyword evidence="3" id="KW-0804">Transcription</keyword>
<evidence type="ECO:0000256" key="1">
    <source>
        <dbReference type="ARBA" id="ARBA00023015"/>
    </source>
</evidence>
<proteinExistence type="predicted"/>
<organism evidence="5 6">
    <name type="scientific">Novosphingobium soli</name>
    <dbReference type="NCBI Taxonomy" id="574956"/>
    <lineage>
        <taxon>Bacteria</taxon>
        <taxon>Pseudomonadati</taxon>
        <taxon>Pseudomonadota</taxon>
        <taxon>Alphaproteobacteria</taxon>
        <taxon>Sphingomonadales</taxon>
        <taxon>Sphingomonadaceae</taxon>
        <taxon>Novosphingobium</taxon>
    </lineage>
</organism>
<dbReference type="SUPFAM" id="SSF46894">
    <property type="entry name" value="C-terminal effector domain of the bipartite response regulators"/>
    <property type="match status" value="1"/>
</dbReference>
<gene>
    <name evidence="5" type="ORF">ACFFJC_19165</name>
</gene>
<dbReference type="PRINTS" id="PR00038">
    <property type="entry name" value="HTHLUXR"/>
</dbReference>
<dbReference type="CDD" id="cd06170">
    <property type="entry name" value="LuxR_C_like"/>
    <property type="match status" value="1"/>
</dbReference>
<dbReference type="SMART" id="SM00421">
    <property type="entry name" value="HTH_LUXR"/>
    <property type="match status" value="1"/>
</dbReference>
<protein>
    <submittedName>
        <fullName evidence="5">Response regulator transcription factor</fullName>
    </submittedName>
</protein>
<evidence type="ECO:0000313" key="5">
    <source>
        <dbReference type="EMBL" id="MFC0206390.1"/>
    </source>
</evidence>
<dbReference type="InterPro" id="IPR000792">
    <property type="entry name" value="Tscrpt_reg_LuxR_C"/>
</dbReference>
<evidence type="ECO:0000256" key="3">
    <source>
        <dbReference type="ARBA" id="ARBA00023163"/>
    </source>
</evidence>